<comment type="similarity">
    <text evidence="2">Belongs to the major facilitator superfamily. TCR/Tet family.</text>
</comment>
<keyword evidence="7" id="KW-0732">Signal</keyword>
<dbReference type="InterPro" id="IPR020846">
    <property type="entry name" value="MFS_dom"/>
</dbReference>
<feature type="transmembrane region" description="Helical" evidence="6">
    <location>
        <begin position="272"/>
        <end position="297"/>
    </location>
</feature>
<dbReference type="PANTHER" id="PTHR23501:SF193">
    <property type="entry name" value="MULTIDRUG TRANSPORTER, PUTATIVE (AFU_ORTHOLOGUE AFUA_8G00940)-RELATED"/>
    <property type="match status" value="1"/>
</dbReference>
<dbReference type="PANTHER" id="PTHR23501">
    <property type="entry name" value="MAJOR FACILITATOR SUPERFAMILY"/>
    <property type="match status" value="1"/>
</dbReference>
<feature type="chain" id="PRO_5025542548" evidence="7">
    <location>
        <begin position="28"/>
        <end position="520"/>
    </location>
</feature>
<dbReference type="PROSITE" id="PS50850">
    <property type="entry name" value="MFS"/>
    <property type="match status" value="1"/>
</dbReference>
<evidence type="ECO:0000256" key="6">
    <source>
        <dbReference type="SAM" id="Phobius"/>
    </source>
</evidence>
<evidence type="ECO:0000256" key="1">
    <source>
        <dbReference type="ARBA" id="ARBA00004141"/>
    </source>
</evidence>
<dbReference type="FunFam" id="1.20.1250.20:FF:000196">
    <property type="entry name" value="MFS toxin efflux pump (AflT)"/>
    <property type="match status" value="1"/>
</dbReference>
<name>A0A6A6XFI1_9PLEO</name>
<dbReference type="Proteomes" id="UP000799757">
    <property type="component" value="Unassembled WGS sequence"/>
</dbReference>
<feature type="signal peptide" evidence="7">
    <location>
        <begin position="1"/>
        <end position="27"/>
    </location>
</feature>
<keyword evidence="10" id="KW-1185">Reference proteome</keyword>
<evidence type="ECO:0000256" key="7">
    <source>
        <dbReference type="SAM" id="SignalP"/>
    </source>
</evidence>
<feature type="transmembrane region" description="Helical" evidence="6">
    <location>
        <begin position="156"/>
        <end position="180"/>
    </location>
</feature>
<dbReference type="Pfam" id="PF07690">
    <property type="entry name" value="MFS_1"/>
    <property type="match status" value="1"/>
</dbReference>
<evidence type="ECO:0000313" key="10">
    <source>
        <dbReference type="Proteomes" id="UP000799757"/>
    </source>
</evidence>
<comment type="subcellular location">
    <subcellularLocation>
        <location evidence="1">Membrane</location>
        <topology evidence="1">Multi-pass membrane protein</topology>
    </subcellularLocation>
</comment>
<dbReference type="InterPro" id="IPR036259">
    <property type="entry name" value="MFS_trans_sf"/>
</dbReference>
<evidence type="ECO:0000256" key="4">
    <source>
        <dbReference type="ARBA" id="ARBA00022989"/>
    </source>
</evidence>
<feature type="transmembrane region" description="Helical" evidence="6">
    <location>
        <begin position="478"/>
        <end position="496"/>
    </location>
</feature>
<evidence type="ECO:0000256" key="2">
    <source>
        <dbReference type="ARBA" id="ARBA00007520"/>
    </source>
</evidence>
<feature type="transmembrane region" description="Helical" evidence="6">
    <location>
        <begin position="71"/>
        <end position="90"/>
    </location>
</feature>
<feature type="transmembrane region" description="Helical" evidence="6">
    <location>
        <begin position="336"/>
        <end position="354"/>
    </location>
</feature>
<proteinExistence type="inferred from homology"/>
<evidence type="ECO:0000256" key="3">
    <source>
        <dbReference type="ARBA" id="ARBA00022692"/>
    </source>
</evidence>
<dbReference type="EMBL" id="MU001866">
    <property type="protein sequence ID" value="KAF2795192.1"/>
    <property type="molecule type" value="Genomic_DNA"/>
</dbReference>
<organism evidence="9 10">
    <name type="scientific">Melanomma pulvis-pyrius CBS 109.77</name>
    <dbReference type="NCBI Taxonomy" id="1314802"/>
    <lineage>
        <taxon>Eukaryota</taxon>
        <taxon>Fungi</taxon>
        <taxon>Dikarya</taxon>
        <taxon>Ascomycota</taxon>
        <taxon>Pezizomycotina</taxon>
        <taxon>Dothideomycetes</taxon>
        <taxon>Pleosporomycetidae</taxon>
        <taxon>Pleosporales</taxon>
        <taxon>Melanommataceae</taxon>
        <taxon>Melanomma</taxon>
    </lineage>
</organism>
<keyword evidence="5 6" id="KW-0472">Membrane</keyword>
<dbReference type="AlphaFoldDB" id="A0A6A6XFI1"/>
<reference evidence="9" key="1">
    <citation type="journal article" date="2020" name="Stud. Mycol.">
        <title>101 Dothideomycetes genomes: a test case for predicting lifestyles and emergence of pathogens.</title>
        <authorList>
            <person name="Haridas S."/>
            <person name="Albert R."/>
            <person name="Binder M."/>
            <person name="Bloem J."/>
            <person name="Labutti K."/>
            <person name="Salamov A."/>
            <person name="Andreopoulos B."/>
            <person name="Baker S."/>
            <person name="Barry K."/>
            <person name="Bills G."/>
            <person name="Bluhm B."/>
            <person name="Cannon C."/>
            <person name="Castanera R."/>
            <person name="Culley D."/>
            <person name="Daum C."/>
            <person name="Ezra D."/>
            <person name="Gonzalez J."/>
            <person name="Henrissat B."/>
            <person name="Kuo A."/>
            <person name="Liang C."/>
            <person name="Lipzen A."/>
            <person name="Lutzoni F."/>
            <person name="Magnuson J."/>
            <person name="Mondo S."/>
            <person name="Nolan M."/>
            <person name="Ohm R."/>
            <person name="Pangilinan J."/>
            <person name="Park H.-J."/>
            <person name="Ramirez L."/>
            <person name="Alfaro M."/>
            <person name="Sun H."/>
            <person name="Tritt A."/>
            <person name="Yoshinaga Y."/>
            <person name="Zwiers L.-H."/>
            <person name="Turgeon B."/>
            <person name="Goodwin S."/>
            <person name="Spatafora J."/>
            <person name="Crous P."/>
            <person name="Grigoriev I."/>
        </authorList>
    </citation>
    <scope>NUCLEOTIDE SEQUENCE</scope>
    <source>
        <strain evidence="9">CBS 109.77</strain>
    </source>
</reference>
<accession>A0A6A6XFI1</accession>
<evidence type="ECO:0000256" key="5">
    <source>
        <dbReference type="ARBA" id="ARBA00023136"/>
    </source>
</evidence>
<dbReference type="InterPro" id="IPR011701">
    <property type="entry name" value="MFS"/>
</dbReference>
<dbReference type="CDD" id="cd17502">
    <property type="entry name" value="MFS_Azr1_MDR_like"/>
    <property type="match status" value="1"/>
</dbReference>
<feature type="transmembrane region" description="Helical" evidence="6">
    <location>
        <begin position="201"/>
        <end position="222"/>
    </location>
</feature>
<evidence type="ECO:0000259" key="8">
    <source>
        <dbReference type="PROSITE" id="PS50850"/>
    </source>
</evidence>
<dbReference type="OrthoDB" id="10021397at2759"/>
<feature type="domain" description="Major facilitator superfamily (MFS) profile" evidence="8">
    <location>
        <begin position="6"/>
        <end position="501"/>
    </location>
</feature>
<keyword evidence="3 6" id="KW-0812">Transmembrane</keyword>
<feature type="transmembrane region" description="Helical" evidence="6">
    <location>
        <begin position="128"/>
        <end position="150"/>
    </location>
</feature>
<feature type="transmembrane region" description="Helical" evidence="6">
    <location>
        <begin position="309"/>
        <end position="329"/>
    </location>
</feature>
<dbReference type="Gene3D" id="1.20.1250.20">
    <property type="entry name" value="MFS general substrate transporter like domains"/>
    <property type="match status" value="1"/>
</dbReference>
<dbReference type="GO" id="GO:0022857">
    <property type="term" value="F:transmembrane transporter activity"/>
    <property type="evidence" value="ECO:0007669"/>
    <property type="project" value="InterPro"/>
</dbReference>
<gene>
    <name evidence="9" type="ORF">K505DRAFT_407072</name>
</gene>
<feature type="transmembrane region" description="Helical" evidence="6">
    <location>
        <begin position="400"/>
        <end position="423"/>
    </location>
</feature>
<dbReference type="SUPFAM" id="SSF103473">
    <property type="entry name" value="MFS general substrate transporter"/>
    <property type="match status" value="1"/>
</dbReference>
<protein>
    <submittedName>
        <fullName evidence="9">Efflux pump protein</fullName>
    </submittedName>
</protein>
<feature type="transmembrane region" description="Helical" evidence="6">
    <location>
        <begin position="96"/>
        <end position="121"/>
    </location>
</feature>
<feature type="transmembrane region" description="Helical" evidence="6">
    <location>
        <begin position="366"/>
        <end position="388"/>
    </location>
</feature>
<sequence>MKLLGAVGSVTLACFLLLLDQSILATATPVITSKFHSLPDVGWYAGAYQLANASLQPLTGKIYTYFSAKSTFLIFFFIFELGSLLCGVANSSSMLIGGRAIAGIGASGLMNGGMTIISGAVPLHKRPIYTGVILGFAQLGIILGPLIGGALTEYTSWRWCFFINLPIGGLVAILLFIIEIPDLTVKEPFSLALVRKVLPELDLFGFSLFAPAAVMFLLAIQFGGDNSHPWNSSVVIGLFCGAGVTAILFVAWEIRRGDRAMIPGPIVRQRIVWSSTGQGAFLMASIFIASYFMPIYFQAVKGVGPTMSGVYLLPSILTSLLFVLVSGAAISKLGYYLPWALFSGGIMAIGSGLVSTFSPSTTTGEWIGYQIILGAGRGPGMQVGMIAIQNTLRADQIPVSIAFLIFAQSFAGAISIVIATTIFTQSLTTSLGKYAPSVSAQQALAAGGGAQAIRALVPEGSNELAGVLRAYSKSVDHVFYLLVGFALVSFTFSWGMGWKDIRKKKDVPKADEKTEGGETV</sequence>
<feature type="transmembrane region" description="Helical" evidence="6">
    <location>
        <begin position="234"/>
        <end position="252"/>
    </location>
</feature>
<keyword evidence="4 6" id="KW-1133">Transmembrane helix</keyword>
<evidence type="ECO:0000313" key="9">
    <source>
        <dbReference type="EMBL" id="KAF2795192.1"/>
    </source>
</evidence>
<dbReference type="GO" id="GO:0005886">
    <property type="term" value="C:plasma membrane"/>
    <property type="evidence" value="ECO:0007669"/>
    <property type="project" value="TreeGrafter"/>
</dbReference>